<dbReference type="InterPro" id="IPR011009">
    <property type="entry name" value="Kinase-like_dom_sf"/>
</dbReference>
<sequence length="807" mass="91414">MSLQSRHSARFSENPVSATHSPPRTPPGSQMPANVVQTPYRASATSENMTIKVADDMKNVLLQELDGFVTPFDPARLSHLLSNAASDQACREFLLGSGATLYDRERTLTWTKIPQPAKRESHLYKPLIEIIKAVHQHFGLGATRRVFDTHHKNVSTDNSDTLKGKPDILVTGSGVHFRGKINEKLKWYQCLTVFEVKKEVIRRKKKERKRSTQDKESGDESDKDGEDSELDDDSEEEVVDDPEEEEEEEEEEKEDGTAADNEDDLDSGAMPPEEETEEEVHDKYEKKVLSQLAFYARQTLSQQPTRSFMYNVLITERRVRLFLFDRVGAQLSNWIDYHQSPESLIRIICLISSSNLESLGIDTTVTFHHKKIHFSLDHANNPITVSANPIPWIRPNGLRGRATTCWWVTGSDGKSYLLKQQFVREGRTREDEIFDRIQQLENVDLSVLGMCSHAQTYGTVSEARGMCVVPQTFHDRRLYRILLQEHGEPIHKIEGKSSLDVIVALRDAITAHKILWDADILHRDISINNMLYRKASAAYETLRGVLIDFDLSVFIGRDTSNALADFRTGTRAFQSICILESYSRQQGEGAEKRPTLLHEHMDDLESFFWVLVWIVCDQRGPEKDERQLNPNIMVRENLQTVLKHAAVHKRGILADHSSLQLQPGWPSPVTTLARKMAGFLHEFVEKKRAKLSQEHKASTVSELREMAPNDYKTVLGFFDDAIAELYAIKFSASDKKADISAPQVKPSESDASTRATSKRSREADVVEAMPDNDEVAQHEHHQPPPKRPRSAASTPGASDNMPHGLKD</sequence>
<dbReference type="Gene3D" id="1.10.510.10">
    <property type="entry name" value="Transferase(Phosphotransferase) domain 1"/>
    <property type="match status" value="1"/>
</dbReference>
<dbReference type="STRING" id="181874.A0A409YAR4"/>
<dbReference type="SUPFAM" id="SSF56112">
    <property type="entry name" value="Protein kinase-like (PK-like)"/>
    <property type="match status" value="1"/>
</dbReference>
<feature type="compositionally biased region" description="Acidic residues" evidence="1">
    <location>
        <begin position="260"/>
        <end position="279"/>
    </location>
</feature>
<feature type="compositionally biased region" description="Acidic residues" evidence="1">
    <location>
        <begin position="221"/>
        <end position="254"/>
    </location>
</feature>
<evidence type="ECO:0000256" key="1">
    <source>
        <dbReference type="SAM" id="MobiDB-lite"/>
    </source>
</evidence>
<feature type="region of interest" description="Disordered" evidence="1">
    <location>
        <begin position="737"/>
        <end position="807"/>
    </location>
</feature>
<name>A0A409YAR4_9AGAR</name>
<feature type="domain" description="Fungal-type protein kinase" evidence="2">
    <location>
        <begin position="277"/>
        <end position="615"/>
    </location>
</feature>
<feature type="region of interest" description="Disordered" evidence="1">
    <location>
        <begin position="1"/>
        <end position="34"/>
    </location>
</feature>
<dbReference type="InParanoid" id="A0A409YAR4"/>
<keyword evidence="4" id="KW-1185">Reference proteome</keyword>
<proteinExistence type="predicted"/>
<dbReference type="InterPro" id="IPR040976">
    <property type="entry name" value="Pkinase_fungal"/>
</dbReference>
<evidence type="ECO:0000313" key="3">
    <source>
        <dbReference type="EMBL" id="PPR00105.1"/>
    </source>
</evidence>
<reference evidence="3 4" key="1">
    <citation type="journal article" date="2018" name="Evol. Lett.">
        <title>Horizontal gene cluster transfer increased hallucinogenic mushroom diversity.</title>
        <authorList>
            <person name="Reynolds H.T."/>
            <person name="Vijayakumar V."/>
            <person name="Gluck-Thaler E."/>
            <person name="Korotkin H.B."/>
            <person name="Matheny P.B."/>
            <person name="Slot J.C."/>
        </authorList>
    </citation>
    <scope>NUCLEOTIDE SEQUENCE [LARGE SCALE GENOMIC DNA]</scope>
    <source>
        <strain evidence="3 4">2629</strain>
    </source>
</reference>
<protein>
    <recommendedName>
        <fullName evidence="2">Fungal-type protein kinase domain-containing protein</fullName>
    </recommendedName>
</protein>
<dbReference type="Proteomes" id="UP000284842">
    <property type="component" value="Unassembled WGS sequence"/>
</dbReference>
<dbReference type="PANTHER" id="PTHR38248">
    <property type="entry name" value="FUNK1 6"/>
    <property type="match status" value="1"/>
</dbReference>
<gene>
    <name evidence="3" type="ORF">CVT24_008963</name>
</gene>
<comment type="caution">
    <text evidence="3">The sequence shown here is derived from an EMBL/GenBank/DDBJ whole genome shotgun (WGS) entry which is preliminary data.</text>
</comment>
<dbReference type="PANTHER" id="PTHR38248:SF2">
    <property type="entry name" value="FUNK1 11"/>
    <property type="match status" value="1"/>
</dbReference>
<dbReference type="AlphaFoldDB" id="A0A409YAR4"/>
<feature type="compositionally biased region" description="Basic and acidic residues" evidence="1">
    <location>
        <begin position="210"/>
        <end position="220"/>
    </location>
</feature>
<organism evidence="3 4">
    <name type="scientific">Panaeolus cyanescens</name>
    <dbReference type="NCBI Taxonomy" id="181874"/>
    <lineage>
        <taxon>Eukaryota</taxon>
        <taxon>Fungi</taxon>
        <taxon>Dikarya</taxon>
        <taxon>Basidiomycota</taxon>
        <taxon>Agaricomycotina</taxon>
        <taxon>Agaricomycetes</taxon>
        <taxon>Agaricomycetidae</taxon>
        <taxon>Agaricales</taxon>
        <taxon>Agaricineae</taxon>
        <taxon>Galeropsidaceae</taxon>
        <taxon>Panaeolus</taxon>
    </lineage>
</organism>
<evidence type="ECO:0000259" key="2">
    <source>
        <dbReference type="Pfam" id="PF17667"/>
    </source>
</evidence>
<feature type="region of interest" description="Disordered" evidence="1">
    <location>
        <begin position="205"/>
        <end position="282"/>
    </location>
</feature>
<accession>A0A409YAR4</accession>
<dbReference type="EMBL" id="NHTK01001333">
    <property type="protein sequence ID" value="PPR00105.1"/>
    <property type="molecule type" value="Genomic_DNA"/>
</dbReference>
<evidence type="ECO:0000313" key="4">
    <source>
        <dbReference type="Proteomes" id="UP000284842"/>
    </source>
</evidence>
<dbReference type="Pfam" id="PF17667">
    <property type="entry name" value="Pkinase_fungal"/>
    <property type="match status" value="1"/>
</dbReference>
<dbReference type="OrthoDB" id="5584477at2759"/>
<feature type="compositionally biased region" description="Polar residues" evidence="1">
    <location>
        <begin position="14"/>
        <end position="34"/>
    </location>
</feature>